<dbReference type="PANTHER" id="PTHR33349:SF41">
    <property type="entry name" value="EMB|CAB62594.1"/>
    <property type="match status" value="1"/>
</dbReference>
<feature type="region of interest" description="Disordered" evidence="1">
    <location>
        <begin position="1"/>
        <end position="166"/>
    </location>
</feature>
<feature type="compositionally biased region" description="Low complexity" evidence="1">
    <location>
        <begin position="91"/>
        <end position="105"/>
    </location>
</feature>
<reference evidence="3 4" key="1">
    <citation type="journal article" date="2018" name="Mol. Plant">
        <title>The genome of Artemisia annua provides insight into the evolution of Asteraceae family and artemisinin biosynthesis.</title>
        <authorList>
            <person name="Shen Q."/>
            <person name="Zhang L."/>
            <person name="Liao Z."/>
            <person name="Wang S."/>
            <person name="Yan T."/>
            <person name="Shi P."/>
            <person name="Liu M."/>
            <person name="Fu X."/>
            <person name="Pan Q."/>
            <person name="Wang Y."/>
            <person name="Lv Z."/>
            <person name="Lu X."/>
            <person name="Zhang F."/>
            <person name="Jiang W."/>
            <person name="Ma Y."/>
            <person name="Chen M."/>
            <person name="Hao X."/>
            <person name="Li L."/>
            <person name="Tang Y."/>
            <person name="Lv G."/>
            <person name="Zhou Y."/>
            <person name="Sun X."/>
            <person name="Brodelius P.E."/>
            <person name="Rose J.K.C."/>
            <person name="Tang K."/>
        </authorList>
    </citation>
    <scope>NUCLEOTIDE SEQUENCE [LARGE SCALE GENOMIC DNA]</scope>
    <source>
        <strain evidence="4">cv. Huhao1</strain>
        <tissue evidence="3">Leaf</tissue>
    </source>
</reference>
<feature type="compositionally biased region" description="Basic and acidic residues" evidence="1">
    <location>
        <begin position="443"/>
        <end position="457"/>
    </location>
</feature>
<evidence type="ECO:0000256" key="1">
    <source>
        <dbReference type="SAM" id="MobiDB-lite"/>
    </source>
</evidence>
<gene>
    <name evidence="3" type="ORF">CTI12_AA166280</name>
</gene>
<dbReference type="InterPro" id="IPR012417">
    <property type="entry name" value="CaM-bd_dom_pln"/>
</dbReference>
<dbReference type="OrthoDB" id="766386at2759"/>
<feature type="compositionally biased region" description="Low complexity" evidence="1">
    <location>
        <begin position="274"/>
        <end position="284"/>
    </location>
</feature>
<dbReference type="EMBL" id="PKPP01001535">
    <property type="protein sequence ID" value="PWA81916.1"/>
    <property type="molecule type" value="Genomic_DNA"/>
</dbReference>
<feature type="region of interest" description="Disordered" evidence="1">
    <location>
        <begin position="404"/>
        <end position="504"/>
    </location>
</feature>
<proteinExistence type="predicted"/>
<evidence type="ECO:0000313" key="3">
    <source>
        <dbReference type="EMBL" id="PWA81916.1"/>
    </source>
</evidence>
<feature type="compositionally biased region" description="Acidic residues" evidence="1">
    <location>
        <begin position="431"/>
        <end position="442"/>
    </location>
</feature>
<dbReference type="PANTHER" id="PTHR33349">
    <property type="entry name" value="EMB|CAB62594.1"/>
    <property type="match status" value="1"/>
</dbReference>
<keyword evidence="4" id="KW-1185">Reference proteome</keyword>
<comment type="caution">
    <text evidence="3">The sequence shown here is derived from an EMBL/GenBank/DDBJ whole genome shotgun (WGS) entry which is preliminary data.</text>
</comment>
<protein>
    <submittedName>
        <fullName evidence="3">Calmodulin-binding protein</fullName>
    </submittedName>
</protein>
<feature type="compositionally biased region" description="Basic and acidic residues" evidence="1">
    <location>
        <begin position="235"/>
        <end position="252"/>
    </location>
</feature>
<accession>A0A2U1P836</accession>
<evidence type="ECO:0000313" key="4">
    <source>
        <dbReference type="Proteomes" id="UP000245207"/>
    </source>
</evidence>
<dbReference type="Proteomes" id="UP000245207">
    <property type="component" value="Unassembled WGS sequence"/>
</dbReference>
<feature type="compositionally biased region" description="Basic and acidic residues" evidence="1">
    <location>
        <begin position="191"/>
        <end position="200"/>
    </location>
</feature>
<organism evidence="3 4">
    <name type="scientific">Artemisia annua</name>
    <name type="common">Sweet wormwood</name>
    <dbReference type="NCBI Taxonomy" id="35608"/>
    <lineage>
        <taxon>Eukaryota</taxon>
        <taxon>Viridiplantae</taxon>
        <taxon>Streptophyta</taxon>
        <taxon>Embryophyta</taxon>
        <taxon>Tracheophyta</taxon>
        <taxon>Spermatophyta</taxon>
        <taxon>Magnoliopsida</taxon>
        <taxon>eudicotyledons</taxon>
        <taxon>Gunneridae</taxon>
        <taxon>Pentapetalae</taxon>
        <taxon>asterids</taxon>
        <taxon>campanulids</taxon>
        <taxon>Asterales</taxon>
        <taxon>Asteraceae</taxon>
        <taxon>Asteroideae</taxon>
        <taxon>Anthemideae</taxon>
        <taxon>Artemisiinae</taxon>
        <taxon>Artemisia</taxon>
    </lineage>
</organism>
<feature type="compositionally biased region" description="Polar residues" evidence="1">
    <location>
        <begin position="45"/>
        <end position="57"/>
    </location>
</feature>
<feature type="domain" description="Calmodulin-binding" evidence="2">
    <location>
        <begin position="462"/>
        <end position="573"/>
    </location>
</feature>
<feature type="compositionally biased region" description="Polar residues" evidence="1">
    <location>
        <begin position="7"/>
        <end position="17"/>
    </location>
</feature>
<feature type="region of interest" description="Disordered" evidence="1">
    <location>
        <begin position="181"/>
        <end position="252"/>
    </location>
</feature>
<dbReference type="Pfam" id="PF07839">
    <property type="entry name" value="CaM_binding"/>
    <property type="match status" value="1"/>
</dbReference>
<dbReference type="GO" id="GO:0005516">
    <property type="term" value="F:calmodulin binding"/>
    <property type="evidence" value="ECO:0007669"/>
    <property type="project" value="InterPro"/>
</dbReference>
<feature type="compositionally biased region" description="Basic and acidic residues" evidence="1">
    <location>
        <begin position="107"/>
        <end position="119"/>
    </location>
</feature>
<evidence type="ECO:0000259" key="2">
    <source>
        <dbReference type="SMART" id="SM01054"/>
    </source>
</evidence>
<dbReference type="AlphaFoldDB" id="A0A2U1P836"/>
<feature type="compositionally biased region" description="Polar residues" evidence="1">
    <location>
        <begin position="410"/>
        <end position="419"/>
    </location>
</feature>
<feature type="compositionally biased region" description="Polar residues" evidence="1">
    <location>
        <begin position="207"/>
        <end position="221"/>
    </location>
</feature>
<feature type="compositionally biased region" description="Polar residues" evidence="1">
    <location>
        <begin position="181"/>
        <end position="190"/>
    </location>
</feature>
<sequence length="577" mass="63629">MNHTRKTSPGTRKTSPGTYKMERSGPKVPSRYLSGATGSCHDNCKSTTKQSTETKPINLSPKRVPKPPADRTQVDAANSVHRIKKSPSIIPKVTTRNVKNNNVPRDQFIKKDVAIEPKKRDLKLKSVNSSDKTYNPPSSRTTRRHSDIFPPSKDMPMSSTKFPKRRLSEIIPNKDVASVSTVPLVQSSRISKNESRKDSPKLPLLNKRSNSLKTTVSTQKTGPKLPPLRTVKSLPKPELKESRKSKPVKVTEEVAPENTLHVIVSGNGVEATKSQNHSSLASSSSEEKTFADGQIGLQVSASSMVDDIPNNIDQDDEQIGPQASPSMEDDTAAKDGQNIEQTGLQVYSPSMEDNTSTNNDQDNEQSGLQESSSLDDDNPTKADQDNEQIGLHLRILSMEDYTPVKDGQHNEQTGLQLSSPILKDNTPTEDGQQDENLEDLEVSDTKEETRSGKLKVETEDDSPDDIRFRRGTILSPQSGDSSPRKLEFRTGKELDENETENAEHTNLRRLSSDGLVCSPESNVISVDLKHQEMEEKKDPGLSNNVIEETASKLIRARKSKVKALVGAFETIVSGNIR</sequence>
<name>A0A2U1P836_ARTAN</name>
<feature type="compositionally biased region" description="Polar residues" evidence="1">
    <location>
        <begin position="338"/>
        <end position="372"/>
    </location>
</feature>
<feature type="region of interest" description="Disordered" evidence="1">
    <location>
        <begin position="267"/>
        <end position="386"/>
    </location>
</feature>
<dbReference type="SMART" id="SM01054">
    <property type="entry name" value="CaM_binding"/>
    <property type="match status" value="1"/>
</dbReference>
<feature type="compositionally biased region" description="Polar residues" evidence="1">
    <location>
        <begin position="126"/>
        <end position="140"/>
    </location>
</feature>
<feature type="compositionally biased region" description="Basic and acidic residues" evidence="1">
    <location>
        <begin position="482"/>
        <end position="494"/>
    </location>
</feature>